<evidence type="ECO:0000259" key="6">
    <source>
        <dbReference type="Pfam" id="PF04542"/>
    </source>
</evidence>
<evidence type="ECO:0000256" key="4">
    <source>
        <dbReference type="ARBA" id="ARBA00023125"/>
    </source>
</evidence>
<organism evidence="8 9">
    <name type="scientific">Rossellomorea vietnamensis</name>
    <dbReference type="NCBI Taxonomy" id="218284"/>
    <lineage>
        <taxon>Bacteria</taxon>
        <taxon>Bacillati</taxon>
        <taxon>Bacillota</taxon>
        <taxon>Bacilli</taxon>
        <taxon>Bacillales</taxon>
        <taxon>Bacillaceae</taxon>
        <taxon>Rossellomorea</taxon>
    </lineage>
</organism>
<evidence type="ECO:0000313" key="9">
    <source>
        <dbReference type="Proteomes" id="UP000323317"/>
    </source>
</evidence>
<dbReference type="EMBL" id="VTEH01000007">
    <property type="protein sequence ID" value="TYR75293.1"/>
    <property type="molecule type" value="Genomic_DNA"/>
</dbReference>
<accession>A0A5D4KGA5</accession>
<keyword evidence="3" id="KW-0731">Sigma factor</keyword>
<dbReference type="GO" id="GO:0006352">
    <property type="term" value="P:DNA-templated transcription initiation"/>
    <property type="evidence" value="ECO:0007669"/>
    <property type="project" value="InterPro"/>
</dbReference>
<evidence type="ECO:0000256" key="3">
    <source>
        <dbReference type="ARBA" id="ARBA00023082"/>
    </source>
</evidence>
<evidence type="ECO:0000256" key="5">
    <source>
        <dbReference type="ARBA" id="ARBA00023163"/>
    </source>
</evidence>
<keyword evidence="4" id="KW-0238">DNA-binding</keyword>
<dbReference type="NCBIfam" id="TIGR02937">
    <property type="entry name" value="sigma70-ECF"/>
    <property type="match status" value="1"/>
</dbReference>
<proteinExistence type="inferred from homology"/>
<sequence length="177" mass="21347">MHDEQRHSLESLYRKYAEQLFYYLVKLSGSKELAEDLVQETFIRATVSLEFSEAENAKAWLFKVARNVYLDEWRKRKRRERIPFLSRLMKEKEMVSPYGIPEEEVVRQAGIHEIKELLMHLPEKYRTILYLREYEGFSYKELQSSLELSEAQVKTELFRARKKLKEIYEKAERSEGQ</sequence>
<dbReference type="PANTHER" id="PTHR43133">
    <property type="entry name" value="RNA POLYMERASE ECF-TYPE SIGMA FACTO"/>
    <property type="match status" value="1"/>
</dbReference>
<dbReference type="NCBIfam" id="TIGR02950">
    <property type="entry name" value="SigM_subfam"/>
    <property type="match status" value="1"/>
</dbReference>
<protein>
    <submittedName>
        <fullName evidence="8">Sigma-70 family RNA polymerase sigma factor</fullName>
    </submittedName>
</protein>
<dbReference type="Gene3D" id="1.10.1740.10">
    <property type="match status" value="1"/>
</dbReference>
<dbReference type="InterPro" id="IPR014284">
    <property type="entry name" value="RNA_pol_sigma-70_dom"/>
</dbReference>
<dbReference type="Pfam" id="PF04542">
    <property type="entry name" value="Sigma70_r2"/>
    <property type="match status" value="1"/>
</dbReference>
<dbReference type="SUPFAM" id="SSF88659">
    <property type="entry name" value="Sigma3 and sigma4 domains of RNA polymerase sigma factors"/>
    <property type="match status" value="1"/>
</dbReference>
<comment type="similarity">
    <text evidence="1">Belongs to the sigma-70 factor family. ECF subfamily.</text>
</comment>
<dbReference type="GO" id="GO:0016987">
    <property type="term" value="F:sigma factor activity"/>
    <property type="evidence" value="ECO:0007669"/>
    <property type="project" value="UniProtKB-KW"/>
</dbReference>
<evidence type="ECO:0000259" key="7">
    <source>
        <dbReference type="Pfam" id="PF08281"/>
    </source>
</evidence>
<dbReference type="InterPro" id="IPR007627">
    <property type="entry name" value="RNA_pol_sigma70_r2"/>
</dbReference>
<comment type="caution">
    <text evidence="8">The sequence shown here is derived from an EMBL/GenBank/DDBJ whole genome shotgun (WGS) entry which is preliminary data.</text>
</comment>
<dbReference type="InterPro" id="IPR013324">
    <property type="entry name" value="RNA_pol_sigma_r3/r4-like"/>
</dbReference>
<keyword evidence="2" id="KW-0805">Transcription regulation</keyword>
<dbReference type="InterPro" id="IPR036388">
    <property type="entry name" value="WH-like_DNA-bd_sf"/>
</dbReference>
<gene>
    <name evidence="8" type="ORF">FZC79_11050</name>
</gene>
<evidence type="ECO:0000313" key="8">
    <source>
        <dbReference type="EMBL" id="TYR75293.1"/>
    </source>
</evidence>
<dbReference type="InterPro" id="IPR039425">
    <property type="entry name" value="RNA_pol_sigma-70-like"/>
</dbReference>
<keyword evidence="5" id="KW-0804">Transcription</keyword>
<dbReference type="CDD" id="cd06171">
    <property type="entry name" value="Sigma70_r4"/>
    <property type="match status" value="1"/>
</dbReference>
<dbReference type="GO" id="GO:0003677">
    <property type="term" value="F:DNA binding"/>
    <property type="evidence" value="ECO:0007669"/>
    <property type="project" value="UniProtKB-KW"/>
</dbReference>
<name>A0A5D4KGA5_9BACI</name>
<dbReference type="PANTHER" id="PTHR43133:SF52">
    <property type="entry name" value="ECF RNA POLYMERASE SIGMA FACTOR SIGL"/>
    <property type="match status" value="1"/>
</dbReference>
<dbReference type="RefSeq" id="WP_148946875.1">
    <property type="nucleotide sequence ID" value="NZ_VTEH01000007.1"/>
</dbReference>
<dbReference type="InterPro" id="IPR013325">
    <property type="entry name" value="RNA_pol_sigma_r2"/>
</dbReference>
<dbReference type="AlphaFoldDB" id="A0A5D4KGA5"/>
<reference evidence="8 9" key="1">
    <citation type="submission" date="2019-08" db="EMBL/GenBank/DDBJ databases">
        <title>Bacillus genomes from the desert of Cuatro Cienegas, Coahuila.</title>
        <authorList>
            <person name="Olmedo-Alvarez G."/>
        </authorList>
    </citation>
    <scope>NUCLEOTIDE SEQUENCE [LARGE SCALE GENOMIC DNA]</scope>
    <source>
        <strain evidence="8 9">CH40_1T</strain>
    </source>
</reference>
<evidence type="ECO:0000256" key="1">
    <source>
        <dbReference type="ARBA" id="ARBA00010641"/>
    </source>
</evidence>
<dbReference type="InterPro" id="IPR014296">
    <property type="entry name" value="RNA_pol_sigma-M_bacilli"/>
</dbReference>
<feature type="domain" description="RNA polymerase sigma factor 70 region 4 type 2" evidence="7">
    <location>
        <begin position="113"/>
        <end position="164"/>
    </location>
</feature>
<dbReference type="Gene3D" id="1.10.10.10">
    <property type="entry name" value="Winged helix-like DNA-binding domain superfamily/Winged helix DNA-binding domain"/>
    <property type="match status" value="1"/>
</dbReference>
<dbReference type="SUPFAM" id="SSF88946">
    <property type="entry name" value="Sigma2 domain of RNA polymerase sigma factors"/>
    <property type="match status" value="1"/>
</dbReference>
<feature type="domain" description="RNA polymerase sigma-70 region 2" evidence="6">
    <location>
        <begin position="12"/>
        <end position="79"/>
    </location>
</feature>
<dbReference type="Proteomes" id="UP000323317">
    <property type="component" value="Unassembled WGS sequence"/>
</dbReference>
<evidence type="ECO:0000256" key="2">
    <source>
        <dbReference type="ARBA" id="ARBA00023015"/>
    </source>
</evidence>
<dbReference type="InterPro" id="IPR013249">
    <property type="entry name" value="RNA_pol_sigma70_r4_t2"/>
</dbReference>
<dbReference type="Pfam" id="PF08281">
    <property type="entry name" value="Sigma70_r4_2"/>
    <property type="match status" value="1"/>
</dbReference>